<keyword evidence="3" id="KW-1185">Reference proteome</keyword>
<dbReference type="STRING" id="1391654.AKJ09_07346"/>
<protein>
    <submittedName>
        <fullName evidence="2">Uncharacterized protein</fullName>
    </submittedName>
</protein>
<dbReference type="EMBL" id="CP012333">
    <property type="protein sequence ID" value="AKV00683.1"/>
    <property type="molecule type" value="Genomic_DNA"/>
</dbReference>
<dbReference type="AlphaFoldDB" id="A0A0K1Q4M3"/>
<dbReference type="KEGG" id="llu:AKJ09_07346"/>
<evidence type="ECO:0000313" key="3">
    <source>
        <dbReference type="Proteomes" id="UP000064967"/>
    </source>
</evidence>
<evidence type="ECO:0000256" key="1">
    <source>
        <dbReference type="SAM" id="MobiDB-lite"/>
    </source>
</evidence>
<gene>
    <name evidence="2" type="ORF">AKJ09_07346</name>
</gene>
<evidence type="ECO:0000313" key="2">
    <source>
        <dbReference type="EMBL" id="AKV00683.1"/>
    </source>
</evidence>
<accession>A0A0K1Q4M3</accession>
<organism evidence="2 3">
    <name type="scientific">Labilithrix luteola</name>
    <dbReference type="NCBI Taxonomy" id="1391654"/>
    <lineage>
        <taxon>Bacteria</taxon>
        <taxon>Pseudomonadati</taxon>
        <taxon>Myxococcota</taxon>
        <taxon>Polyangia</taxon>
        <taxon>Polyangiales</taxon>
        <taxon>Labilitrichaceae</taxon>
        <taxon>Labilithrix</taxon>
    </lineage>
</organism>
<proteinExistence type="predicted"/>
<feature type="region of interest" description="Disordered" evidence="1">
    <location>
        <begin position="44"/>
        <end position="63"/>
    </location>
</feature>
<dbReference type="Proteomes" id="UP000064967">
    <property type="component" value="Chromosome"/>
</dbReference>
<name>A0A0K1Q4M3_9BACT</name>
<sequence length="63" mass="6690">MERGLCGSSDGRARCPRRACRAFAAVPKTPDGEVLVDMVRNALGLDADEGSEEPPTSLVESSR</sequence>
<reference evidence="2 3" key="1">
    <citation type="submission" date="2015-08" db="EMBL/GenBank/DDBJ databases">
        <authorList>
            <person name="Babu N.S."/>
            <person name="Beckwith C.J."/>
            <person name="Beseler K.G."/>
            <person name="Brison A."/>
            <person name="Carone J.V."/>
            <person name="Caskin T.P."/>
            <person name="Diamond M."/>
            <person name="Durham M.E."/>
            <person name="Foxe J.M."/>
            <person name="Go M."/>
            <person name="Henderson B.A."/>
            <person name="Jones I.B."/>
            <person name="McGettigan J.A."/>
            <person name="Micheletti S.J."/>
            <person name="Nasrallah M.E."/>
            <person name="Ortiz D."/>
            <person name="Piller C.R."/>
            <person name="Privatt S.R."/>
            <person name="Schneider S.L."/>
            <person name="Sharp S."/>
            <person name="Smith T.C."/>
            <person name="Stanton J.D."/>
            <person name="Ullery H.E."/>
            <person name="Wilson R.J."/>
            <person name="Serrano M.G."/>
            <person name="Buck G."/>
            <person name="Lee V."/>
            <person name="Wang Y."/>
            <person name="Carvalho R."/>
            <person name="Voegtly L."/>
            <person name="Shi R."/>
            <person name="Duckworth R."/>
            <person name="Johnson A."/>
            <person name="Loviza R."/>
            <person name="Walstead R."/>
            <person name="Shah Z."/>
            <person name="Kiflezghi M."/>
            <person name="Wade K."/>
            <person name="Ball S.L."/>
            <person name="Bradley K.W."/>
            <person name="Asai D.J."/>
            <person name="Bowman C.A."/>
            <person name="Russell D.A."/>
            <person name="Pope W.H."/>
            <person name="Jacobs-Sera D."/>
            <person name="Hendrix R.W."/>
            <person name="Hatfull G.F."/>
        </authorList>
    </citation>
    <scope>NUCLEOTIDE SEQUENCE [LARGE SCALE GENOMIC DNA]</scope>
    <source>
        <strain evidence="2 3">DSM 27648</strain>
    </source>
</reference>